<evidence type="ECO:0000256" key="2">
    <source>
        <dbReference type="ARBA" id="ARBA00004651"/>
    </source>
</evidence>
<organism evidence="17 18">
    <name type="scientific">Ohtaekwangia koreensis</name>
    <dbReference type="NCBI Taxonomy" id="688867"/>
    <lineage>
        <taxon>Bacteria</taxon>
        <taxon>Pseudomonadati</taxon>
        <taxon>Bacteroidota</taxon>
        <taxon>Cytophagia</taxon>
        <taxon>Cytophagales</taxon>
        <taxon>Fulvivirgaceae</taxon>
        <taxon>Ohtaekwangia</taxon>
    </lineage>
</organism>
<dbReference type="InterPro" id="IPR003661">
    <property type="entry name" value="HisK_dim/P_dom"/>
</dbReference>
<dbReference type="InterPro" id="IPR003594">
    <property type="entry name" value="HATPase_dom"/>
</dbReference>
<evidence type="ECO:0000256" key="8">
    <source>
        <dbReference type="ARBA" id="ARBA00022741"/>
    </source>
</evidence>
<dbReference type="PROSITE" id="PS50885">
    <property type="entry name" value="HAMP"/>
    <property type="match status" value="1"/>
</dbReference>
<keyword evidence="9 17" id="KW-0418">Kinase</keyword>
<feature type="domain" description="HAMP" evidence="16">
    <location>
        <begin position="176"/>
        <end position="229"/>
    </location>
</feature>
<dbReference type="CDD" id="cd06225">
    <property type="entry name" value="HAMP"/>
    <property type="match status" value="1"/>
</dbReference>
<keyword evidence="18" id="KW-1185">Reference proteome</keyword>
<feature type="transmembrane region" description="Helical" evidence="14">
    <location>
        <begin position="151"/>
        <end position="170"/>
    </location>
</feature>
<dbReference type="STRING" id="688867.SAMN05660236_0910"/>
<feature type="transmembrane region" description="Helical" evidence="14">
    <location>
        <begin position="7"/>
        <end position="29"/>
    </location>
</feature>
<keyword evidence="6" id="KW-0808">Transferase</keyword>
<dbReference type="AlphaFoldDB" id="A0A1T5JA26"/>
<keyword evidence="12" id="KW-0902">Two-component regulatory system</keyword>
<evidence type="ECO:0000256" key="12">
    <source>
        <dbReference type="ARBA" id="ARBA00023012"/>
    </source>
</evidence>
<reference evidence="17 18" key="1">
    <citation type="submission" date="2017-02" db="EMBL/GenBank/DDBJ databases">
        <authorList>
            <person name="Peterson S.W."/>
        </authorList>
    </citation>
    <scope>NUCLEOTIDE SEQUENCE [LARGE SCALE GENOMIC DNA]</scope>
    <source>
        <strain evidence="17 18">DSM 25262</strain>
    </source>
</reference>
<evidence type="ECO:0000256" key="5">
    <source>
        <dbReference type="ARBA" id="ARBA00022553"/>
    </source>
</evidence>
<keyword evidence="11 14" id="KW-1133">Transmembrane helix</keyword>
<dbReference type="InterPro" id="IPR036890">
    <property type="entry name" value="HATPase_C_sf"/>
</dbReference>
<dbReference type="Pfam" id="PF00512">
    <property type="entry name" value="HisKA"/>
    <property type="match status" value="1"/>
</dbReference>
<dbReference type="SUPFAM" id="SSF158472">
    <property type="entry name" value="HAMP domain-like"/>
    <property type="match status" value="1"/>
</dbReference>
<name>A0A1T5JA26_9BACT</name>
<accession>A0A1T5JA26</accession>
<evidence type="ECO:0000256" key="13">
    <source>
        <dbReference type="ARBA" id="ARBA00023136"/>
    </source>
</evidence>
<evidence type="ECO:0000259" key="16">
    <source>
        <dbReference type="PROSITE" id="PS50885"/>
    </source>
</evidence>
<evidence type="ECO:0000256" key="1">
    <source>
        <dbReference type="ARBA" id="ARBA00000085"/>
    </source>
</evidence>
<dbReference type="GO" id="GO:0000155">
    <property type="term" value="F:phosphorelay sensor kinase activity"/>
    <property type="evidence" value="ECO:0007669"/>
    <property type="project" value="InterPro"/>
</dbReference>
<dbReference type="SMART" id="SM00387">
    <property type="entry name" value="HATPase_c"/>
    <property type="match status" value="1"/>
</dbReference>
<dbReference type="SMART" id="SM00304">
    <property type="entry name" value="HAMP"/>
    <property type="match status" value="1"/>
</dbReference>
<dbReference type="OrthoDB" id="594725at2"/>
<evidence type="ECO:0000256" key="6">
    <source>
        <dbReference type="ARBA" id="ARBA00022679"/>
    </source>
</evidence>
<dbReference type="Pfam" id="PF00672">
    <property type="entry name" value="HAMP"/>
    <property type="match status" value="1"/>
</dbReference>
<dbReference type="InterPro" id="IPR005467">
    <property type="entry name" value="His_kinase_dom"/>
</dbReference>
<dbReference type="GO" id="GO:0005524">
    <property type="term" value="F:ATP binding"/>
    <property type="evidence" value="ECO:0007669"/>
    <property type="project" value="UniProtKB-KW"/>
</dbReference>
<evidence type="ECO:0000313" key="18">
    <source>
        <dbReference type="Proteomes" id="UP000190961"/>
    </source>
</evidence>
<dbReference type="InterPro" id="IPR003660">
    <property type="entry name" value="HAMP_dom"/>
</dbReference>
<dbReference type="EMBL" id="FUZU01000001">
    <property type="protein sequence ID" value="SKC48300.1"/>
    <property type="molecule type" value="Genomic_DNA"/>
</dbReference>
<dbReference type="PROSITE" id="PS50109">
    <property type="entry name" value="HIS_KIN"/>
    <property type="match status" value="1"/>
</dbReference>
<evidence type="ECO:0000256" key="14">
    <source>
        <dbReference type="SAM" id="Phobius"/>
    </source>
</evidence>
<dbReference type="CDD" id="cd00082">
    <property type="entry name" value="HisKA"/>
    <property type="match status" value="1"/>
</dbReference>
<keyword evidence="10" id="KW-0067">ATP-binding</keyword>
<dbReference type="Gene3D" id="1.10.287.130">
    <property type="match status" value="1"/>
</dbReference>
<protein>
    <recommendedName>
        <fullName evidence="3">histidine kinase</fullName>
        <ecNumber evidence="3">2.7.13.3</ecNumber>
    </recommendedName>
</protein>
<comment type="catalytic activity">
    <reaction evidence="1">
        <text>ATP + protein L-histidine = ADP + protein N-phospho-L-histidine.</text>
        <dbReference type="EC" id="2.7.13.3"/>
    </reaction>
</comment>
<dbReference type="Pfam" id="PF02518">
    <property type="entry name" value="HATPase_c"/>
    <property type="match status" value="1"/>
</dbReference>
<sequence>MTIRTKIALVFTLMTATVLLLLSIFVYLLSLQHAHGNFFTRLKVRASLAAETRFGVDEIHSVVKGIRERHLQRLPQEHEYFFPNDSLLSQHIQDSIPEIPPSFIQEVKQNDFAEYNRGFLHFSGIVYTSQKGKNVVIASAYDENAENHITFLRNLLMIGFLSSCLLVFALGRIFSTRIMHPISAVISKVHDITTTNLSERVQGGNGNDELSEIANTFNSMLDRLETTFELQRNFISNASHELRTPLTSILGEAEIILQTKRTTEDYIKSITTMQQEAHKLEEVTSSLLRLSQISYEGKKQKIEPLQMDELLMSIKIDFDKRMPDNHVKIMVQQSEENPNVYTLMCSDVWMELALTNIIQNSIKYSDNKEVLVTLSYTDTEFFINISDYGIGIPEQDQKHIFEPFFRASNTFNYTGYGIGLPLAARIIRLHSGKLKIYSRTNEGTKVFIQFPQYKRLKSD</sequence>
<evidence type="ECO:0000256" key="7">
    <source>
        <dbReference type="ARBA" id="ARBA00022692"/>
    </source>
</evidence>
<dbReference type="CDD" id="cd00075">
    <property type="entry name" value="HATPase"/>
    <property type="match status" value="1"/>
</dbReference>
<dbReference type="EC" id="2.7.13.3" evidence="3"/>
<gene>
    <name evidence="17" type="ORF">SAMN05660236_0910</name>
</gene>
<keyword evidence="13 14" id="KW-0472">Membrane</keyword>
<evidence type="ECO:0000313" key="17">
    <source>
        <dbReference type="EMBL" id="SKC48300.1"/>
    </source>
</evidence>
<keyword evidence="4" id="KW-1003">Cell membrane</keyword>
<dbReference type="InterPro" id="IPR036097">
    <property type="entry name" value="HisK_dim/P_sf"/>
</dbReference>
<dbReference type="RefSeq" id="WP_079685498.1">
    <property type="nucleotide sequence ID" value="NZ_FUZU01000001.1"/>
</dbReference>
<feature type="domain" description="Histidine kinase" evidence="15">
    <location>
        <begin position="237"/>
        <end position="454"/>
    </location>
</feature>
<dbReference type="PANTHER" id="PTHR45528:SF1">
    <property type="entry name" value="SENSOR HISTIDINE KINASE CPXA"/>
    <property type="match status" value="1"/>
</dbReference>
<dbReference type="PANTHER" id="PTHR45528">
    <property type="entry name" value="SENSOR HISTIDINE KINASE CPXA"/>
    <property type="match status" value="1"/>
</dbReference>
<dbReference type="FunFam" id="1.10.287.130:FF:000001">
    <property type="entry name" value="Two-component sensor histidine kinase"/>
    <property type="match status" value="1"/>
</dbReference>
<evidence type="ECO:0000256" key="4">
    <source>
        <dbReference type="ARBA" id="ARBA00022475"/>
    </source>
</evidence>
<dbReference type="InterPro" id="IPR004358">
    <property type="entry name" value="Sig_transdc_His_kin-like_C"/>
</dbReference>
<evidence type="ECO:0000256" key="10">
    <source>
        <dbReference type="ARBA" id="ARBA00022840"/>
    </source>
</evidence>
<dbReference type="Gene3D" id="6.10.340.10">
    <property type="match status" value="1"/>
</dbReference>
<evidence type="ECO:0000256" key="11">
    <source>
        <dbReference type="ARBA" id="ARBA00022989"/>
    </source>
</evidence>
<keyword evidence="5" id="KW-0597">Phosphoprotein</keyword>
<dbReference type="InterPro" id="IPR050398">
    <property type="entry name" value="HssS/ArlS-like"/>
</dbReference>
<dbReference type="GO" id="GO:0005886">
    <property type="term" value="C:plasma membrane"/>
    <property type="evidence" value="ECO:0007669"/>
    <property type="project" value="UniProtKB-SubCell"/>
</dbReference>
<keyword evidence="7 14" id="KW-0812">Transmembrane</keyword>
<evidence type="ECO:0000256" key="3">
    <source>
        <dbReference type="ARBA" id="ARBA00012438"/>
    </source>
</evidence>
<keyword evidence="8" id="KW-0547">Nucleotide-binding</keyword>
<dbReference type="Gene3D" id="3.30.565.10">
    <property type="entry name" value="Histidine kinase-like ATPase, C-terminal domain"/>
    <property type="match status" value="1"/>
</dbReference>
<dbReference type="SMART" id="SM00388">
    <property type="entry name" value="HisKA"/>
    <property type="match status" value="1"/>
</dbReference>
<dbReference type="PRINTS" id="PR00344">
    <property type="entry name" value="BCTRLSENSOR"/>
</dbReference>
<dbReference type="SUPFAM" id="SSF55874">
    <property type="entry name" value="ATPase domain of HSP90 chaperone/DNA topoisomerase II/histidine kinase"/>
    <property type="match status" value="1"/>
</dbReference>
<comment type="subcellular location">
    <subcellularLocation>
        <location evidence="2">Cell membrane</location>
        <topology evidence="2">Multi-pass membrane protein</topology>
    </subcellularLocation>
</comment>
<dbReference type="Proteomes" id="UP000190961">
    <property type="component" value="Unassembled WGS sequence"/>
</dbReference>
<evidence type="ECO:0000256" key="9">
    <source>
        <dbReference type="ARBA" id="ARBA00022777"/>
    </source>
</evidence>
<dbReference type="SUPFAM" id="SSF47384">
    <property type="entry name" value="Homodimeric domain of signal transducing histidine kinase"/>
    <property type="match status" value="1"/>
</dbReference>
<evidence type="ECO:0000259" key="15">
    <source>
        <dbReference type="PROSITE" id="PS50109"/>
    </source>
</evidence>
<proteinExistence type="predicted"/>